<evidence type="ECO:0000313" key="3">
    <source>
        <dbReference type="Proteomes" id="UP001151760"/>
    </source>
</evidence>
<comment type="caution">
    <text evidence="2">The sequence shown here is derived from an EMBL/GenBank/DDBJ whole genome shotgun (WGS) entry which is preliminary data.</text>
</comment>
<dbReference type="EMBL" id="BQNB010019400">
    <property type="protein sequence ID" value="GJT84899.1"/>
    <property type="molecule type" value="Genomic_DNA"/>
</dbReference>
<sequence length="108" mass="12454">MGILEKSDNDEVLMDDIVSSDNKREESDNTYRLNDTSDLFSKPYFDAQEGNNICTFKKGQECFDKHKPKVYGHKVSELNDISVNNDEEKELLNEGSISRYPKSMDTTY</sequence>
<feature type="region of interest" description="Disordered" evidence="1">
    <location>
        <begin position="1"/>
        <end position="30"/>
    </location>
</feature>
<proteinExistence type="predicted"/>
<reference evidence="2" key="1">
    <citation type="journal article" date="2022" name="Int. J. Mol. Sci.">
        <title>Draft Genome of Tanacetum Coccineum: Genomic Comparison of Closely Related Tanacetum-Family Plants.</title>
        <authorList>
            <person name="Yamashiro T."/>
            <person name="Shiraishi A."/>
            <person name="Nakayama K."/>
            <person name="Satake H."/>
        </authorList>
    </citation>
    <scope>NUCLEOTIDE SEQUENCE</scope>
</reference>
<evidence type="ECO:0000256" key="1">
    <source>
        <dbReference type="SAM" id="MobiDB-lite"/>
    </source>
</evidence>
<name>A0ABQ5HBT6_9ASTR</name>
<dbReference type="Proteomes" id="UP001151760">
    <property type="component" value="Unassembled WGS sequence"/>
</dbReference>
<organism evidence="2 3">
    <name type="scientific">Tanacetum coccineum</name>
    <dbReference type="NCBI Taxonomy" id="301880"/>
    <lineage>
        <taxon>Eukaryota</taxon>
        <taxon>Viridiplantae</taxon>
        <taxon>Streptophyta</taxon>
        <taxon>Embryophyta</taxon>
        <taxon>Tracheophyta</taxon>
        <taxon>Spermatophyta</taxon>
        <taxon>Magnoliopsida</taxon>
        <taxon>eudicotyledons</taxon>
        <taxon>Gunneridae</taxon>
        <taxon>Pentapetalae</taxon>
        <taxon>asterids</taxon>
        <taxon>campanulids</taxon>
        <taxon>Asterales</taxon>
        <taxon>Asteraceae</taxon>
        <taxon>Asteroideae</taxon>
        <taxon>Anthemideae</taxon>
        <taxon>Anthemidinae</taxon>
        <taxon>Tanacetum</taxon>
    </lineage>
</organism>
<keyword evidence="3" id="KW-1185">Reference proteome</keyword>
<accession>A0ABQ5HBT6</accession>
<evidence type="ECO:0000313" key="2">
    <source>
        <dbReference type="EMBL" id="GJT84899.1"/>
    </source>
</evidence>
<reference evidence="2" key="2">
    <citation type="submission" date="2022-01" db="EMBL/GenBank/DDBJ databases">
        <authorList>
            <person name="Yamashiro T."/>
            <person name="Shiraishi A."/>
            <person name="Satake H."/>
            <person name="Nakayama K."/>
        </authorList>
    </citation>
    <scope>NUCLEOTIDE SEQUENCE</scope>
</reference>
<gene>
    <name evidence="2" type="ORF">Tco_1066616</name>
</gene>
<protein>
    <submittedName>
        <fullName evidence="2">Uncharacterized protein</fullName>
    </submittedName>
</protein>